<name>A0A078F6X9_BRANA</name>
<dbReference type="EMBL" id="HG994362">
    <property type="protein sequence ID" value="CAF2244155.1"/>
    <property type="molecule type" value="Genomic_DNA"/>
</dbReference>
<evidence type="ECO:0000313" key="3">
    <source>
        <dbReference type="EMBL" id="CDY07398.1"/>
    </source>
</evidence>
<keyword evidence="1" id="KW-0732">Signal</keyword>
<reference evidence="3 4" key="1">
    <citation type="journal article" date="2014" name="Science">
        <title>Plant genetics. Early allopolyploid evolution in the post-Neolithic Brassica napus oilseed genome.</title>
        <authorList>
            <person name="Chalhoub B."/>
            <person name="Denoeud F."/>
            <person name="Liu S."/>
            <person name="Parkin I.A."/>
            <person name="Tang H."/>
            <person name="Wang X."/>
            <person name="Chiquet J."/>
            <person name="Belcram H."/>
            <person name="Tong C."/>
            <person name="Samans B."/>
            <person name="Correa M."/>
            <person name="Da Silva C."/>
            <person name="Just J."/>
            <person name="Falentin C."/>
            <person name="Koh C.S."/>
            <person name="Le Clainche I."/>
            <person name="Bernard M."/>
            <person name="Bento P."/>
            <person name="Noel B."/>
            <person name="Labadie K."/>
            <person name="Alberti A."/>
            <person name="Charles M."/>
            <person name="Arnaud D."/>
            <person name="Guo H."/>
            <person name="Daviaud C."/>
            <person name="Alamery S."/>
            <person name="Jabbari K."/>
            <person name="Zhao M."/>
            <person name="Edger P.P."/>
            <person name="Chelaifa H."/>
            <person name="Tack D."/>
            <person name="Lassalle G."/>
            <person name="Mestiri I."/>
            <person name="Schnel N."/>
            <person name="Le Paslier M.C."/>
            <person name="Fan G."/>
            <person name="Renault V."/>
            <person name="Bayer P.E."/>
            <person name="Golicz A.A."/>
            <person name="Manoli S."/>
            <person name="Lee T.H."/>
            <person name="Thi V.H."/>
            <person name="Chalabi S."/>
            <person name="Hu Q."/>
            <person name="Fan C."/>
            <person name="Tollenaere R."/>
            <person name="Lu Y."/>
            <person name="Battail C."/>
            <person name="Shen J."/>
            <person name="Sidebottom C.H."/>
            <person name="Wang X."/>
            <person name="Canaguier A."/>
            <person name="Chauveau A."/>
            <person name="Berard A."/>
            <person name="Deniot G."/>
            <person name="Guan M."/>
            <person name="Liu Z."/>
            <person name="Sun F."/>
            <person name="Lim Y.P."/>
            <person name="Lyons E."/>
            <person name="Town C.D."/>
            <person name="Bancroft I."/>
            <person name="Wang X."/>
            <person name="Meng J."/>
            <person name="Ma J."/>
            <person name="Pires J.C."/>
            <person name="King G.J."/>
            <person name="Brunel D."/>
            <person name="Delourme R."/>
            <person name="Renard M."/>
            <person name="Aury J.M."/>
            <person name="Adams K.L."/>
            <person name="Batley J."/>
            <person name="Snowdon R.J."/>
            <person name="Tost J."/>
            <person name="Edwards D."/>
            <person name="Zhou Y."/>
            <person name="Hua W."/>
            <person name="Sharpe A.G."/>
            <person name="Paterson A.H."/>
            <person name="Guan C."/>
            <person name="Wincker P."/>
        </authorList>
    </citation>
    <scope>NUCLEOTIDE SEQUENCE [LARGE SCALE GENOMIC DNA]</scope>
    <source>
        <strain evidence="4">cv. Darmor-bzh</strain>
    </source>
</reference>
<organism evidence="3 4">
    <name type="scientific">Brassica napus</name>
    <name type="common">Rape</name>
    <dbReference type="NCBI Taxonomy" id="3708"/>
    <lineage>
        <taxon>Eukaryota</taxon>
        <taxon>Viridiplantae</taxon>
        <taxon>Streptophyta</taxon>
        <taxon>Embryophyta</taxon>
        <taxon>Tracheophyta</taxon>
        <taxon>Spermatophyta</taxon>
        <taxon>Magnoliopsida</taxon>
        <taxon>eudicotyledons</taxon>
        <taxon>Gunneridae</taxon>
        <taxon>Pentapetalae</taxon>
        <taxon>rosids</taxon>
        <taxon>malvids</taxon>
        <taxon>Brassicales</taxon>
        <taxon>Brassicaceae</taxon>
        <taxon>Brassiceae</taxon>
        <taxon>Brassica</taxon>
    </lineage>
</organism>
<keyword evidence="4" id="KW-1185">Reference proteome</keyword>
<evidence type="ECO:0000256" key="1">
    <source>
        <dbReference type="SAM" id="SignalP"/>
    </source>
</evidence>
<dbReference type="OMA" id="FPYRCSP"/>
<dbReference type="EMBL" id="LK031978">
    <property type="protein sequence ID" value="CDY07398.1"/>
    <property type="molecule type" value="Genomic_DNA"/>
</dbReference>
<evidence type="ECO:0000313" key="2">
    <source>
        <dbReference type="EMBL" id="CAF2244155.1"/>
    </source>
</evidence>
<dbReference type="Gramene" id="CDY07398">
    <property type="protein sequence ID" value="CDY07398"/>
    <property type="gene ID" value="GSBRNA2T00124383001"/>
</dbReference>
<protein>
    <submittedName>
        <fullName evidence="2">(rape) hypothetical protein</fullName>
    </submittedName>
    <submittedName>
        <fullName evidence="3">BnaA07g24770D protein</fullName>
    </submittedName>
</protein>
<dbReference type="Proteomes" id="UP000028999">
    <property type="component" value="Unassembled WGS sequence"/>
</dbReference>
<proteinExistence type="predicted"/>
<dbReference type="PaxDb" id="3708-A0A078F6X9"/>
<evidence type="ECO:0000313" key="4">
    <source>
        <dbReference type="Proteomes" id="UP000028999"/>
    </source>
</evidence>
<reference evidence="3" key="2">
    <citation type="submission" date="2014-06" db="EMBL/GenBank/DDBJ databases">
        <authorList>
            <person name="Genoscope - CEA"/>
        </authorList>
    </citation>
    <scope>NUCLEOTIDE SEQUENCE</scope>
</reference>
<feature type="chain" id="PRO_5040665286" evidence="1">
    <location>
        <begin position="24"/>
        <end position="94"/>
    </location>
</feature>
<dbReference type="Proteomes" id="UP001295469">
    <property type="component" value="Chromosome A08"/>
</dbReference>
<feature type="signal peptide" evidence="1">
    <location>
        <begin position="1"/>
        <end position="23"/>
    </location>
</feature>
<sequence length="94" mass="9966">MVLRRRLINPLSILCLPLPSAFAGGEAFPVTAQSRIMVSSLECFIGLWTPSISVGPRFSGGQLVASSGGLLFFPYRCSPTIAKVASFAAQFLCA</sequence>
<accession>A0A078F6X9</accession>
<dbReference type="AlphaFoldDB" id="A0A078F6X9"/>
<reference evidence="2" key="3">
    <citation type="submission" date="2021-01" db="EMBL/GenBank/DDBJ databases">
        <authorList>
            <consortium name="Genoscope - CEA"/>
            <person name="William W."/>
        </authorList>
    </citation>
    <scope>NUCLEOTIDE SEQUENCE</scope>
</reference>
<gene>
    <name evidence="3" type="primary">BnaA07g24770D</name>
    <name evidence="2" type="ORF">DARMORV10_A08P19870.1</name>
    <name evidence="3" type="ORF">GSBRNA2T00124383001</name>
</gene>